<evidence type="ECO:0000256" key="1">
    <source>
        <dbReference type="SAM" id="MobiDB-lite"/>
    </source>
</evidence>
<protein>
    <submittedName>
        <fullName evidence="2">Uncharacterized protein</fullName>
    </submittedName>
</protein>
<evidence type="ECO:0000313" key="3">
    <source>
        <dbReference type="Proteomes" id="UP001216390"/>
    </source>
</evidence>
<accession>A0AAF0BWE1</accession>
<dbReference type="KEGG" id="ima:PO878_03150"/>
<name>A0AAF0BWE1_9ACTN</name>
<proteinExistence type="predicted"/>
<dbReference type="AlphaFoldDB" id="A0AAF0BWE1"/>
<gene>
    <name evidence="2" type="ORF">PO878_03150</name>
</gene>
<reference evidence="2" key="1">
    <citation type="submission" date="2023-01" db="EMBL/GenBank/DDBJ databases">
        <title>The diversity of Class Acidimicrobiia in South China Sea sediment environments and the proposal of Iamia marina sp. nov., a novel species of the genus Iamia.</title>
        <authorList>
            <person name="He Y."/>
            <person name="Tian X."/>
        </authorList>
    </citation>
    <scope>NUCLEOTIDE SEQUENCE</scope>
    <source>
        <strain evidence="2">DSM 19957</strain>
    </source>
</reference>
<sequence length="95" mass="9806">MCGDCWNAAMGAPMAVAMGRFAWVGYRDRIPFLPARWRSGVAPTGEAVAQEPEPAGADPGARAADDADAPAPARPPQVPVERSGPSPGALVGPRR</sequence>
<feature type="region of interest" description="Disordered" evidence="1">
    <location>
        <begin position="42"/>
        <end position="95"/>
    </location>
</feature>
<dbReference type="EMBL" id="CP116942">
    <property type="protein sequence ID" value="WCO67720.1"/>
    <property type="molecule type" value="Genomic_DNA"/>
</dbReference>
<evidence type="ECO:0000313" key="2">
    <source>
        <dbReference type="EMBL" id="WCO67720.1"/>
    </source>
</evidence>
<keyword evidence="3" id="KW-1185">Reference proteome</keyword>
<dbReference type="RefSeq" id="WP_272737241.1">
    <property type="nucleotide sequence ID" value="NZ_CP116942.1"/>
</dbReference>
<dbReference type="Proteomes" id="UP001216390">
    <property type="component" value="Chromosome"/>
</dbReference>
<feature type="compositionally biased region" description="Low complexity" evidence="1">
    <location>
        <begin position="49"/>
        <end position="62"/>
    </location>
</feature>
<organism evidence="2 3">
    <name type="scientific">Iamia majanohamensis</name>
    <dbReference type="NCBI Taxonomy" id="467976"/>
    <lineage>
        <taxon>Bacteria</taxon>
        <taxon>Bacillati</taxon>
        <taxon>Actinomycetota</taxon>
        <taxon>Acidimicrobiia</taxon>
        <taxon>Acidimicrobiales</taxon>
        <taxon>Iamiaceae</taxon>
        <taxon>Iamia</taxon>
    </lineage>
</organism>